<keyword evidence="5 6" id="KW-0472">Membrane</keyword>
<dbReference type="GO" id="GO:0016020">
    <property type="term" value="C:membrane"/>
    <property type="evidence" value="ECO:0007669"/>
    <property type="project" value="UniProtKB-SubCell"/>
</dbReference>
<dbReference type="Gene3D" id="1.20.1250.20">
    <property type="entry name" value="MFS general substrate transporter like domains"/>
    <property type="match status" value="2"/>
</dbReference>
<keyword evidence="3 6" id="KW-0812">Transmembrane</keyword>
<evidence type="ECO:0000256" key="6">
    <source>
        <dbReference type="SAM" id="Phobius"/>
    </source>
</evidence>
<dbReference type="Proteomes" id="UP001516023">
    <property type="component" value="Unassembled WGS sequence"/>
</dbReference>
<dbReference type="InterPro" id="IPR024989">
    <property type="entry name" value="MFS_assoc_dom"/>
</dbReference>
<evidence type="ECO:0000256" key="5">
    <source>
        <dbReference type="ARBA" id="ARBA00023136"/>
    </source>
</evidence>
<keyword evidence="9" id="KW-1185">Reference proteome</keyword>
<feature type="transmembrane region" description="Helical" evidence="6">
    <location>
        <begin position="389"/>
        <end position="404"/>
    </location>
</feature>
<dbReference type="AlphaFoldDB" id="A0ABD3NDF0"/>
<evidence type="ECO:0000256" key="1">
    <source>
        <dbReference type="ARBA" id="ARBA00004141"/>
    </source>
</evidence>
<evidence type="ECO:0000256" key="3">
    <source>
        <dbReference type="ARBA" id="ARBA00022692"/>
    </source>
</evidence>
<dbReference type="PANTHER" id="PTHR16172">
    <property type="entry name" value="MAJOR FACILITATOR SUPERFAMILY DOMAIN-CONTAINING PROTEIN 6-LIKE"/>
    <property type="match status" value="1"/>
</dbReference>
<feature type="transmembrane region" description="Helical" evidence="6">
    <location>
        <begin position="99"/>
        <end position="119"/>
    </location>
</feature>
<gene>
    <name evidence="8" type="ORF">HJC23_014012</name>
</gene>
<comment type="subcellular location">
    <subcellularLocation>
        <location evidence="1">Membrane</location>
        <topology evidence="1">Multi-pass membrane protein</topology>
    </subcellularLocation>
</comment>
<evidence type="ECO:0000259" key="7">
    <source>
        <dbReference type="Pfam" id="PF12832"/>
    </source>
</evidence>
<dbReference type="SUPFAM" id="SSF103473">
    <property type="entry name" value="MFS general substrate transporter"/>
    <property type="match status" value="1"/>
</dbReference>
<feature type="domain" description="Major facilitator superfamily associated" evidence="7">
    <location>
        <begin position="86"/>
        <end position="404"/>
    </location>
</feature>
<reference evidence="8 9" key="1">
    <citation type="journal article" date="2020" name="G3 (Bethesda)">
        <title>Improved Reference Genome for Cyclotella cryptica CCMP332, a Model for Cell Wall Morphogenesis, Salinity Adaptation, and Lipid Production in Diatoms (Bacillariophyta).</title>
        <authorList>
            <person name="Roberts W.R."/>
            <person name="Downey K.M."/>
            <person name="Ruck E.C."/>
            <person name="Traller J.C."/>
            <person name="Alverson A.J."/>
        </authorList>
    </citation>
    <scope>NUCLEOTIDE SEQUENCE [LARGE SCALE GENOMIC DNA]</scope>
    <source>
        <strain evidence="8 9">CCMP332</strain>
    </source>
</reference>
<protein>
    <recommendedName>
        <fullName evidence="7">Major facilitator superfamily associated domain-containing protein</fullName>
    </recommendedName>
</protein>
<organism evidence="8 9">
    <name type="scientific">Cyclotella cryptica</name>
    <dbReference type="NCBI Taxonomy" id="29204"/>
    <lineage>
        <taxon>Eukaryota</taxon>
        <taxon>Sar</taxon>
        <taxon>Stramenopiles</taxon>
        <taxon>Ochrophyta</taxon>
        <taxon>Bacillariophyta</taxon>
        <taxon>Coscinodiscophyceae</taxon>
        <taxon>Thalassiosirophycidae</taxon>
        <taxon>Stephanodiscales</taxon>
        <taxon>Stephanodiscaceae</taxon>
        <taxon>Cyclotella</taxon>
    </lineage>
</organism>
<accession>A0ABD3NDF0</accession>
<name>A0ABD3NDF0_9STRA</name>
<dbReference type="InterPro" id="IPR036259">
    <property type="entry name" value="MFS_trans_sf"/>
</dbReference>
<evidence type="ECO:0000313" key="9">
    <source>
        <dbReference type="Proteomes" id="UP001516023"/>
    </source>
</evidence>
<keyword evidence="4 6" id="KW-1133">Transmembrane helix</keyword>
<evidence type="ECO:0000256" key="4">
    <source>
        <dbReference type="ARBA" id="ARBA00022989"/>
    </source>
</evidence>
<evidence type="ECO:0000313" key="8">
    <source>
        <dbReference type="EMBL" id="KAL3774085.1"/>
    </source>
</evidence>
<feature type="transmembrane region" description="Helical" evidence="6">
    <location>
        <begin position="358"/>
        <end position="377"/>
    </location>
</feature>
<feature type="transmembrane region" description="Helical" evidence="6">
    <location>
        <begin position="61"/>
        <end position="79"/>
    </location>
</feature>
<feature type="transmembrane region" description="Helical" evidence="6">
    <location>
        <begin position="184"/>
        <end position="203"/>
    </location>
</feature>
<evidence type="ECO:0000256" key="2">
    <source>
        <dbReference type="ARBA" id="ARBA00005241"/>
    </source>
</evidence>
<proteinExistence type="inferred from homology"/>
<dbReference type="Pfam" id="PF12832">
    <property type="entry name" value="MFS_1_like"/>
    <property type="match status" value="1"/>
</dbReference>
<sequence>MAQSRQPHISHHHNMTARAYAVDQNGSYQNPPTVATPTTSEETPAKKSCKRDKFVAFRPRILYCSLFVWNTVTCGKFIAPLLQHLSPNFSESVIGETLAIQYLIVACLAGWGGSLADTAERRFSRWGRGRLLVLAGSVLLGTIAFLGHSLPELVAGKCEMLGTKYDPEHAHWDFVLAWHVLMRFVYAVGMAICAPAIDGLALAHLDIMEGATQADFGKERMYGALFWGLGSLANGVGIDRFGFDFLYFMHSDNISDNRLVYVGFGKRFNGRFDGKIDAIETKSFAISVQFNKEETGFSSQEEDTNSKEVPASALLLMLCKTGYGVALMFFLFVLASGISVVDNLAFMFFAFLGSSDTMNGFTVIFTVFMEVPCFYFAPELLKRHGPGRMLLYAGLAYVIRVTGYT</sequence>
<dbReference type="PANTHER" id="PTHR16172:SF41">
    <property type="entry name" value="MAJOR FACILITATOR SUPERFAMILY DOMAIN-CONTAINING PROTEIN 6-LIKE"/>
    <property type="match status" value="1"/>
</dbReference>
<feature type="transmembrane region" description="Helical" evidence="6">
    <location>
        <begin position="131"/>
        <end position="150"/>
    </location>
</feature>
<comment type="similarity">
    <text evidence="2">Belongs to the major facilitator superfamily. MFSD6 family.</text>
</comment>
<dbReference type="EMBL" id="JABMIG020000620">
    <property type="protein sequence ID" value="KAL3774085.1"/>
    <property type="molecule type" value="Genomic_DNA"/>
</dbReference>
<dbReference type="InterPro" id="IPR051717">
    <property type="entry name" value="MFS_MFSD6"/>
</dbReference>
<comment type="caution">
    <text evidence="8">The sequence shown here is derived from an EMBL/GenBank/DDBJ whole genome shotgun (WGS) entry which is preliminary data.</text>
</comment>